<sequence length="210" mass="22969">MGAGPHGNVITMQEAALLVARIREYPRYPDPYHLEPMRVALEFGLAQRTLYLSVYGLPLSPLEIPFEDLLPKPIKLGLCCSIVLVQILRNREGQETILAAAAVALQRVLFALPAGSAAQAATELADYHTAHNILLNPTIVQSCAEHFFARKLGTVPMLLPVSFQNHVNGSHVAHVSSPTLPDQYSLIIETARQNEGCALSLPQDIYITQL</sequence>
<proteinExistence type="predicted"/>
<dbReference type="GeneID" id="98147831"/>
<name>A0ABR4LUA3_9EURO</name>
<dbReference type="Proteomes" id="UP001610432">
    <property type="component" value="Unassembled WGS sequence"/>
</dbReference>
<accession>A0ABR4LUA3</accession>
<gene>
    <name evidence="1" type="ORF">BJX67DRAFT_380268</name>
</gene>
<dbReference type="EMBL" id="JBFXLQ010000015">
    <property type="protein sequence ID" value="KAL2868061.1"/>
    <property type="molecule type" value="Genomic_DNA"/>
</dbReference>
<reference evidence="1 2" key="1">
    <citation type="submission" date="2024-07" db="EMBL/GenBank/DDBJ databases">
        <title>Section-level genome sequencing and comparative genomics of Aspergillus sections Usti and Cavernicolus.</title>
        <authorList>
            <consortium name="Lawrence Berkeley National Laboratory"/>
            <person name="Nybo J.L."/>
            <person name="Vesth T.C."/>
            <person name="Theobald S."/>
            <person name="Frisvad J.C."/>
            <person name="Larsen T.O."/>
            <person name="Kjaerboelling I."/>
            <person name="Rothschild-Mancinelli K."/>
            <person name="Lyhne E.K."/>
            <person name="Kogle M.E."/>
            <person name="Barry K."/>
            <person name="Clum A."/>
            <person name="Na H."/>
            <person name="Ledsgaard L."/>
            <person name="Lin J."/>
            <person name="Lipzen A."/>
            <person name="Kuo A."/>
            <person name="Riley R."/>
            <person name="Mondo S."/>
            <person name="Labutti K."/>
            <person name="Haridas S."/>
            <person name="Pangalinan J."/>
            <person name="Salamov A.A."/>
            <person name="Simmons B.A."/>
            <person name="Magnuson J.K."/>
            <person name="Chen J."/>
            <person name="Drula E."/>
            <person name="Henrissat B."/>
            <person name="Wiebenga A."/>
            <person name="Lubbers R.J."/>
            <person name="Gomes A.C."/>
            <person name="Macurrencykelacurrency M.R."/>
            <person name="Stajich J."/>
            <person name="Grigoriev I.V."/>
            <person name="Mortensen U.H."/>
            <person name="De Vries R.P."/>
            <person name="Baker S.E."/>
            <person name="Andersen M.R."/>
        </authorList>
    </citation>
    <scope>NUCLEOTIDE SEQUENCE [LARGE SCALE GENOMIC DNA]</scope>
    <source>
        <strain evidence="1 2">CBS 449.75</strain>
    </source>
</reference>
<evidence type="ECO:0000313" key="1">
    <source>
        <dbReference type="EMBL" id="KAL2868061.1"/>
    </source>
</evidence>
<keyword evidence="2" id="KW-1185">Reference proteome</keyword>
<evidence type="ECO:0000313" key="2">
    <source>
        <dbReference type="Proteomes" id="UP001610432"/>
    </source>
</evidence>
<comment type="caution">
    <text evidence="1">The sequence shown here is derived from an EMBL/GenBank/DDBJ whole genome shotgun (WGS) entry which is preliminary data.</text>
</comment>
<dbReference type="RefSeq" id="XP_070887040.1">
    <property type="nucleotide sequence ID" value="XM_071032759.1"/>
</dbReference>
<protein>
    <submittedName>
        <fullName evidence="1">Uncharacterized protein</fullName>
    </submittedName>
</protein>
<organism evidence="1 2">
    <name type="scientific">Aspergillus lucknowensis</name>
    <dbReference type="NCBI Taxonomy" id="176173"/>
    <lineage>
        <taxon>Eukaryota</taxon>
        <taxon>Fungi</taxon>
        <taxon>Dikarya</taxon>
        <taxon>Ascomycota</taxon>
        <taxon>Pezizomycotina</taxon>
        <taxon>Eurotiomycetes</taxon>
        <taxon>Eurotiomycetidae</taxon>
        <taxon>Eurotiales</taxon>
        <taxon>Aspergillaceae</taxon>
        <taxon>Aspergillus</taxon>
        <taxon>Aspergillus subgen. Nidulantes</taxon>
    </lineage>
</organism>